<dbReference type="STRING" id="5364.A0A5C3MSD7"/>
<keyword evidence="2" id="KW-0812">Transmembrane</keyword>
<evidence type="ECO:0000313" key="4">
    <source>
        <dbReference type="Proteomes" id="UP000305948"/>
    </source>
</evidence>
<reference evidence="3 4" key="1">
    <citation type="journal article" date="2019" name="Nat. Ecol. Evol.">
        <title>Megaphylogeny resolves global patterns of mushroom evolution.</title>
        <authorList>
            <person name="Varga T."/>
            <person name="Krizsan K."/>
            <person name="Foldi C."/>
            <person name="Dima B."/>
            <person name="Sanchez-Garcia M."/>
            <person name="Sanchez-Ramirez S."/>
            <person name="Szollosi G.J."/>
            <person name="Szarkandi J.G."/>
            <person name="Papp V."/>
            <person name="Albert L."/>
            <person name="Andreopoulos W."/>
            <person name="Angelini C."/>
            <person name="Antonin V."/>
            <person name="Barry K.W."/>
            <person name="Bougher N.L."/>
            <person name="Buchanan P."/>
            <person name="Buyck B."/>
            <person name="Bense V."/>
            <person name="Catcheside P."/>
            <person name="Chovatia M."/>
            <person name="Cooper J."/>
            <person name="Damon W."/>
            <person name="Desjardin D."/>
            <person name="Finy P."/>
            <person name="Geml J."/>
            <person name="Haridas S."/>
            <person name="Hughes K."/>
            <person name="Justo A."/>
            <person name="Karasinski D."/>
            <person name="Kautmanova I."/>
            <person name="Kiss B."/>
            <person name="Kocsube S."/>
            <person name="Kotiranta H."/>
            <person name="LaButti K.M."/>
            <person name="Lechner B.E."/>
            <person name="Liimatainen K."/>
            <person name="Lipzen A."/>
            <person name="Lukacs Z."/>
            <person name="Mihaltcheva S."/>
            <person name="Morgado L.N."/>
            <person name="Niskanen T."/>
            <person name="Noordeloos M.E."/>
            <person name="Ohm R.A."/>
            <person name="Ortiz-Santana B."/>
            <person name="Ovrebo C."/>
            <person name="Racz N."/>
            <person name="Riley R."/>
            <person name="Savchenko A."/>
            <person name="Shiryaev A."/>
            <person name="Soop K."/>
            <person name="Spirin V."/>
            <person name="Szebenyi C."/>
            <person name="Tomsovsky M."/>
            <person name="Tulloss R.E."/>
            <person name="Uehling J."/>
            <person name="Grigoriev I.V."/>
            <person name="Vagvolgyi C."/>
            <person name="Papp T."/>
            <person name="Martin F.M."/>
            <person name="Miettinen O."/>
            <person name="Hibbett D.S."/>
            <person name="Nagy L.G."/>
        </authorList>
    </citation>
    <scope>NUCLEOTIDE SEQUENCE [LARGE SCALE GENOMIC DNA]</scope>
    <source>
        <strain evidence="3 4">OMC1185</strain>
    </source>
</reference>
<organism evidence="3 4">
    <name type="scientific">Heliocybe sulcata</name>
    <dbReference type="NCBI Taxonomy" id="5364"/>
    <lineage>
        <taxon>Eukaryota</taxon>
        <taxon>Fungi</taxon>
        <taxon>Dikarya</taxon>
        <taxon>Basidiomycota</taxon>
        <taxon>Agaricomycotina</taxon>
        <taxon>Agaricomycetes</taxon>
        <taxon>Gloeophyllales</taxon>
        <taxon>Gloeophyllaceae</taxon>
        <taxon>Heliocybe</taxon>
    </lineage>
</organism>
<keyword evidence="4" id="KW-1185">Reference proteome</keyword>
<sequence length="236" mass="25927">MTPSTSASPSSLTPMFSSPPRSGSAIPLFRQPSSGNGSTPVIGFRLKLFLGDNPRNSNHFRETEIIEGWDDEMILRHLGLTYDEMRGKWRRRLSIKRLCEVSLVKHAPGYWCDKSSYHPEQPGPYNIPAYMAAPALAQGKHALKGYLSEISEASEAQLGITRKGKYELGLRFVEGWQAAPILVVGCLVVLASTVVFAICYWRNHGDLSTSFTIAAFIAGLCATLLAVVQIVISIRS</sequence>
<keyword evidence="2" id="KW-1133">Transmembrane helix</keyword>
<protein>
    <submittedName>
        <fullName evidence="3">Uncharacterized protein</fullName>
    </submittedName>
</protein>
<evidence type="ECO:0000256" key="1">
    <source>
        <dbReference type="SAM" id="MobiDB-lite"/>
    </source>
</evidence>
<feature type="transmembrane region" description="Helical" evidence="2">
    <location>
        <begin position="178"/>
        <end position="201"/>
    </location>
</feature>
<evidence type="ECO:0000256" key="2">
    <source>
        <dbReference type="SAM" id="Phobius"/>
    </source>
</evidence>
<feature type="compositionally biased region" description="Low complexity" evidence="1">
    <location>
        <begin position="1"/>
        <end position="14"/>
    </location>
</feature>
<accession>A0A5C3MSD7</accession>
<dbReference type="Proteomes" id="UP000305948">
    <property type="component" value="Unassembled WGS sequence"/>
</dbReference>
<dbReference type="EMBL" id="ML213522">
    <property type="protein sequence ID" value="TFK47803.1"/>
    <property type="molecule type" value="Genomic_DNA"/>
</dbReference>
<gene>
    <name evidence="3" type="ORF">OE88DRAFT_744610</name>
</gene>
<dbReference type="AlphaFoldDB" id="A0A5C3MSD7"/>
<evidence type="ECO:0000313" key="3">
    <source>
        <dbReference type="EMBL" id="TFK47803.1"/>
    </source>
</evidence>
<feature type="transmembrane region" description="Helical" evidence="2">
    <location>
        <begin position="213"/>
        <end position="234"/>
    </location>
</feature>
<keyword evidence="2" id="KW-0472">Membrane</keyword>
<dbReference type="OrthoDB" id="9988102at2759"/>
<name>A0A5C3MSD7_9AGAM</name>
<proteinExistence type="predicted"/>
<feature type="region of interest" description="Disordered" evidence="1">
    <location>
        <begin position="1"/>
        <end position="36"/>
    </location>
</feature>